<dbReference type="GO" id="GO:0046872">
    <property type="term" value="F:metal ion binding"/>
    <property type="evidence" value="ECO:0007669"/>
    <property type="project" value="UniProtKB-KW"/>
</dbReference>
<sequence length="688" mass="76733">MGDSYRPGQQRRNGLPPRPGPGRPLDERITRGGGNSSFQFGQEQSSNSQKGEFSFRSNVQAPQFTSTNSQDAPARRRERINKRRGGDHWGAGQHRSNSSGRSRNSENSNRSRSPLRSNNGTRGGRGGRRGGFRNHFSKKPHERPLLQAQDDSTTEQILGVAESSNRFLDLDDLSVSEGEMDFDSDSGSPAGPVESKNGGEDEAAQKKTRMDRLSRADGDSVPKWSNPDPYTVLPPPDETTGKKKDFVQLIRKAKIAQEAEKAMSRNAVAENDDFISFGNEAEDGPVVGSLNDLADPSKKLSTHQADPPATLPYARENAPKPTHKRKRGEGEGAIVSQWLRQPRLPATPWCKTDYTRIDDIEKLLHNEILDFYDFVKPHDHEKHVRAALIDRVQDVFNSTREFSQGGTVKAFGSFPAGLFLPTADMDLVFLSDQYERGGYKVYCTTMGTIRRHLWAAANALKHRGVAIGDSINVITKAKVPIVKFVDSLTRLHVDISFETANGVEAQDTFKEWKKSYPDMPILVALVKQFLVMRGLNEVHTGGLGGFSVICLVVSFLHLQGAGENLGQTFLNFLDFYGNQFDLNSMRISLNPHQYEAKGRFGVDDRPEREDRLSITDPNDQYNNISGGSDKVAHIFKLFSQAHNSIRDRMKMMKVKANRAPRDSVLDPVFGGNYQSYIDQREHLMSLAE</sequence>
<accession>A0A9P4MT95</accession>
<dbReference type="EMBL" id="ML993864">
    <property type="protein sequence ID" value="KAF2205014.1"/>
    <property type="molecule type" value="Genomic_DNA"/>
</dbReference>
<dbReference type="AlphaFoldDB" id="A0A9P4MT95"/>
<dbReference type="GO" id="GO:0031123">
    <property type="term" value="P:RNA 3'-end processing"/>
    <property type="evidence" value="ECO:0007669"/>
    <property type="project" value="TreeGrafter"/>
</dbReference>
<evidence type="ECO:0000256" key="2">
    <source>
        <dbReference type="ARBA" id="ARBA00012388"/>
    </source>
</evidence>
<keyword evidence="3" id="KW-0479">Metal-binding</keyword>
<evidence type="ECO:0000313" key="8">
    <source>
        <dbReference type="EMBL" id="KAF2205014.1"/>
    </source>
</evidence>
<feature type="compositionally biased region" description="Basic and acidic residues" evidence="5">
    <location>
        <begin position="197"/>
        <end position="220"/>
    </location>
</feature>
<feature type="region of interest" description="Disordered" evidence="5">
    <location>
        <begin position="297"/>
        <end position="330"/>
    </location>
</feature>
<name>A0A9P4MT95_9PLEO</name>
<gene>
    <name evidence="8" type="ORF">GQ43DRAFT_437444</name>
</gene>
<evidence type="ECO:0000256" key="1">
    <source>
        <dbReference type="ARBA" id="ARBA00008593"/>
    </source>
</evidence>
<feature type="compositionally biased region" description="Basic residues" evidence="5">
    <location>
        <begin position="125"/>
        <end position="141"/>
    </location>
</feature>
<comment type="caution">
    <text evidence="8">The sequence shown here is derived from an EMBL/GenBank/DDBJ whole genome shotgun (WGS) entry which is preliminary data.</text>
</comment>
<comment type="similarity">
    <text evidence="1">Belongs to the DNA polymerase type-B-like family.</text>
</comment>
<dbReference type="GO" id="GO:0031499">
    <property type="term" value="C:TRAMP complex"/>
    <property type="evidence" value="ECO:0007669"/>
    <property type="project" value="TreeGrafter"/>
</dbReference>
<dbReference type="SUPFAM" id="SSF81301">
    <property type="entry name" value="Nucleotidyltransferase"/>
    <property type="match status" value="1"/>
</dbReference>
<dbReference type="InterPro" id="IPR043519">
    <property type="entry name" value="NT_sf"/>
</dbReference>
<dbReference type="InterPro" id="IPR054708">
    <property type="entry name" value="MTPAP-like_central"/>
</dbReference>
<keyword evidence="4" id="KW-0460">Magnesium</keyword>
<feature type="domain" description="Poly(A) RNA polymerase mitochondrial-like central palm" evidence="7">
    <location>
        <begin position="364"/>
        <end position="507"/>
    </location>
</feature>
<organism evidence="8 9">
    <name type="scientific">Delitschia confertaspora ATCC 74209</name>
    <dbReference type="NCBI Taxonomy" id="1513339"/>
    <lineage>
        <taxon>Eukaryota</taxon>
        <taxon>Fungi</taxon>
        <taxon>Dikarya</taxon>
        <taxon>Ascomycota</taxon>
        <taxon>Pezizomycotina</taxon>
        <taxon>Dothideomycetes</taxon>
        <taxon>Pleosporomycetidae</taxon>
        <taxon>Pleosporales</taxon>
        <taxon>Delitschiaceae</taxon>
        <taxon>Delitschia</taxon>
    </lineage>
</organism>
<evidence type="ECO:0000256" key="4">
    <source>
        <dbReference type="ARBA" id="ARBA00022842"/>
    </source>
</evidence>
<feature type="compositionally biased region" description="Low complexity" evidence="5">
    <location>
        <begin position="95"/>
        <end position="120"/>
    </location>
</feature>
<dbReference type="GO" id="GO:1990817">
    <property type="term" value="F:poly(A) RNA polymerase activity"/>
    <property type="evidence" value="ECO:0007669"/>
    <property type="project" value="UniProtKB-EC"/>
</dbReference>
<dbReference type="Gene3D" id="1.10.1410.10">
    <property type="match status" value="1"/>
</dbReference>
<feature type="domain" description="PAP-associated" evidence="6">
    <location>
        <begin position="564"/>
        <end position="622"/>
    </location>
</feature>
<dbReference type="Gene3D" id="3.30.460.10">
    <property type="entry name" value="Beta Polymerase, domain 2"/>
    <property type="match status" value="1"/>
</dbReference>
<evidence type="ECO:0000313" key="9">
    <source>
        <dbReference type="Proteomes" id="UP000799536"/>
    </source>
</evidence>
<protein>
    <recommendedName>
        <fullName evidence="2">polynucleotide adenylyltransferase</fullName>
        <ecNumber evidence="2">2.7.7.19</ecNumber>
    </recommendedName>
</protein>
<dbReference type="OrthoDB" id="273917at2759"/>
<dbReference type="CDD" id="cd05402">
    <property type="entry name" value="NT_PAP_TUTase"/>
    <property type="match status" value="1"/>
</dbReference>
<feature type="compositionally biased region" description="Low complexity" evidence="5">
    <location>
        <begin position="1"/>
        <end position="15"/>
    </location>
</feature>
<dbReference type="PANTHER" id="PTHR23092">
    <property type="entry name" value="POLY(A) RNA POLYMERASE"/>
    <property type="match status" value="1"/>
</dbReference>
<dbReference type="Pfam" id="PF22600">
    <property type="entry name" value="MTPAP-like_central"/>
    <property type="match status" value="1"/>
</dbReference>
<dbReference type="PANTHER" id="PTHR23092:SF15">
    <property type="entry name" value="INACTIVE NON-CANONICAL POLY(A) RNA POLYMERASE PROTEIN TRF4-2-RELATED"/>
    <property type="match status" value="1"/>
</dbReference>
<evidence type="ECO:0000256" key="5">
    <source>
        <dbReference type="SAM" id="MobiDB-lite"/>
    </source>
</evidence>
<reference evidence="8" key="1">
    <citation type="journal article" date="2020" name="Stud. Mycol.">
        <title>101 Dothideomycetes genomes: a test case for predicting lifestyles and emergence of pathogens.</title>
        <authorList>
            <person name="Haridas S."/>
            <person name="Albert R."/>
            <person name="Binder M."/>
            <person name="Bloem J."/>
            <person name="Labutti K."/>
            <person name="Salamov A."/>
            <person name="Andreopoulos B."/>
            <person name="Baker S."/>
            <person name="Barry K."/>
            <person name="Bills G."/>
            <person name="Bluhm B."/>
            <person name="Cannon C."/>
            <person name="Castanera R."/>
            <person name="Culley D."/>
            <person name="Daum C."/>
            <person name="Ezra D."/>
            <person name="Gonzalez J."/>
            <person name="Henrissat B."/>
            <person name="Kuo A."/>
            <person name="Liang C."/>
            <person name="Lipzen A."/>
            <person name="Lutzoni F."/>
            <person name="Magnuson J."/>
            <person name="Mondo S."/>
            <person name="Nolan M."/>
            <person name="Ohm R."/>
            <person name="Pangilinan J."/>
            <person name="Park H.-J."/>
            <person name="Ramirez L."/>
            <person name="Alfaro M."/>
            <person name="Sun H."/>
            <person name="Tritt A."/>
            <person name="Yoshinaga Y."/>
            <person name="Zwiers L.-H."/>
            <person name="Turgeon B."/>
            <person name="Goodwin S."/>
            <person name="Spatafora J."/>
            <person name="Crous P."/>
            <person name="Grigoriev I."/>
        </authorList>
    </citation>
    <scope>NUCLEOTIDE SEQUENCE</scope>
    <source>
        <strain evidence="8">ATCC 74209</strain>
    </source>
</reference>
<proteinExistence type="inferred from homology"/>
<keyword evidence="9" id="KW-1185">Reference proteome</keyword>
<evidence type="ECO:0000256" key="3">
    <source>
        <dbReference type="ARBA" id="ARBA00022723"/>
    </source>
</evidence>
<dbReference type="GO" id="GO:0010605">
    <property type="term" value="P:negative regulation of macromolecule metabolic process"/>
    <property type="evidence" value="ECO:0007669"/>
    <property type="project" value="UniProtKB-ARBA"/>
</dbReference>
<dbReference type="EC" id="2.7.7.19" evidence="2"/>
<feature type="region of interest" description="Disordered" evidence="5">
    <location>
        <begin position="1"/>
        <end position="243"/>
    </location>
</feature>
<feature type="compositionally biased region" description="Basic residues" evidence="5">
    <location>
        <begin position="76"/>
        <end position="85"/>
    </location>
</feature>
<dbReference type="InterPro" id="IPR045862">
    <property type="entry name" value="Trf4-like"/>
</dbReference>
<dbReference type="Proteomes" id="UP000799536">
    <property type="component" value="Unassembled WGS sequence"/>
</dbReference>
<dbReference type="GO" id="GO:0005730">
    <property type="term" value="C:nucleolus"/>
    <property type="evidence" value="ECO:0007669"/>
    <property type="project" value="TreeGrafter"/>
</dbReference>
<dbReference type="InterPro" id="IPR002058">
    <property type="entry name" value="PAP_assoc"/>
</dbReference>
<evidence type="ECO:0000259" key="6">
    <source>
        <dbReference type="Pfam" id="PF03828"/>
    </source>
</evidence>
<dbReference type="GO" id="GO:0003729">
    <property type="term" value="F:mRNA binding"/>
    <property type="evidence" value="ECO:0007669"/>
    <property type="project" value="TreeGrafter"/>
</dbReference>
<dbReference type="SUPFAM" id="SSF81631">
    <property type="entry name" value="PAP/OAS1 substrate-binding domain"/>
    <property type="match status" value="1"/>
</dbReference>
<feature type="compositionally biased region" description="Acidic residues" evidence="5">
    <location>
        <begin position="170"/>
        <end position="184"/>
    </location>
</feature>
<evidence type="ECO:0000259" key="7">
    <source>
        <dbReference type="Pfam" id="PF22600"/>
    </source>
</evidence>
<feature type="compositionally biased region" description="Polar residues" evidence="5">
    <location>
        <begin position="149"/>
        <end position="166"/>
    </location>
</feature>
<feature type="compositionally biased region" description="Polar residues" evidence="5">
    <location>
        <begin position="36"/>
        <end position="71"/>
    </location>
</feature>
<dbReference type="Pfam" id="PF03828">
    <property type="entry name" value="PAP_assoc"/>
    <property type="match status" value="1"/>
</dbReference>
<dbReference type="GO" id="GO:0043634">
    <property type="term" value="P:polyadenylation-dependent ncRNA catabolic process"/>
    <property type="evidence" value="ECO:0007669"/>
    <property type="project" value="TreeGrafter"/>
</dbReference>